<accession>A0ABS2GUA7</accession>
<reference evidence="1 2" key="1">
    <citation type="journal article" date="2021" name="Sci. Rep.">
        <title>The distribution of antibiotic resistance genes in chicken gut microbiota commensals.</title>
        <authorList>
            <person name="Juricova H."/>
            <person name="Matiasovicova J."/>
            <person name="Kubasova T."/>
            <person name="Cejkova D."/>
            <person name="Rychlik I."/>
        </authorList>
    </citation>
    <scope>NUCLEOTIDE SEQUENCE [LARGE SCALE GENOMIC DNA]</scope>
    <source>
        <strain evidence="1 2">An562</strain>
    </source>
</reference>
<feature type="non-terminal residue" evidence="1">
    <location>
        <position position="383"/>
    </location>
</feature>
<dbReference type="Proteomes" id="UP000777002">
    <property type="component" value="Unassembled WGS sequence"/>
</dbReference>
<name>A0ABS2GUA7_9BURK</name>
<sequence length="383" mass="43936">MTEYDLHAVIAKHRQASGRKTELGINETQKIATRVFQAVNRYKLGLGGRPRFKSAKRGLRSTEGKTNKTGLKFNIEKSVLSWCKHDYRVIINPKDDYIRRAFLKEDGSQGFKTIKYCRLVRKTIKGKNRFYLQVVLEGYAPVKHIYASTEERLSIDPGPQTIAVFSELWAGKIKVAPRARVDEKRIRSLQRSMDRSLRENNPDCYESNGVFKKGIELIRTKSYEKRVQCLNEFHRKASATRRCEHGQLINLLLSVAGEIRIEKNSWKAFQRGHFGKSLGKSGISGFIEQLKSKAASAGLKVVEVKPYKLKLSQYDPYTETYEKKALNERWHQLGKSSEWIQRDVMSALLLQCADIENDKHIPTEVIKTLEGAKQLLRDAGYVI</sequence>
<gene>
    <name evidence="1" type="ORF">H5985_09210</name>
</gene>
<protein>
    <recommendedName>
        <fullName evidence="3">Transposase</fullName>
    </recommendedName>
</protein>
<dbReference type="EMBL" id="JACJKX010000038">
    <property type="protein sequence ID" value="MBM6929435.1"/>
    <property type="molecule type" value="Genomic_DNA"/>
</dbReference>
<evidence type="ECO:0008006" key="3">
    <source>
        <dbReference type="Google" id="ProtNLM"/>
    </source>
</evidence>
<evidence type="ECO:0000313" key="2">
    <source>
        <dbReference type="Proteomes" id="UP000777002"/>
    </source>
</evidence>
<evidence type="ECO:0000313" key="1">
    <source>
        <dbReference type="EMBL" id="MBM6929435.1"/>
    </source>
</evidence>
<keyword evidence="2" id="KW-1185">Reference proteome</keyword>
<organism evidence="1 2">
    <name type="scientific">Parasutterella secunda</name>
    <dbReference type="NCBI Taxonomy" id="626947"/>
    <lineage>
        <taxon>Bacteria</taxon>
        <taxon>Pseudomonadati</taxon>
        <taxon>Pseudomonadota</taxon>
        <taxon>Betaproteobacteria</taxon>
        <taxon>Burkholderiales</taxon>
        <taxon>Sutterellaceae</taxon>
        <taxon>Parasutterella</taxon>
    </lineage>
</organism>
<proteinExistence type="predicted"/>
<dbReference type="RefSeq" id="WP_205051016.1">
    <property type="nucleotide sequence ID" value="NZ_JACJKX010000038.1"/>
</dbReference>
<comment type="caution">
    <text evidence="1">The sequence shown here is derived from an EMBL/GenBank/DDBJ whole genome shotgun (WGS) entry which is preliminary data.</text>
</comment>